<sequence>MLFSFLCGTIIMLCALFGVPQLLKHFLMQYNNQTTLNTLYILSVLLITQSMSLIASVGFSTASGHAKLNMYFLLIFDRPPSFRFNI</sequence>
<dbReference type="AlphaFoldDB" id="X1EX93"/>
<feature type="transmembrane region" description="Helical" evidence="1">
    <location>
        <begin position="42"/>
        <end position="62"/>
    </location>
</feature>
<evidence type="ECO:0000313" key="2">
    <source>
        <dbReference type="EMBL" id="GAH37986.1"/>
    </source>
</evidence>
<proteinExistence type="predicted"/>
<keyword evidence="1" id="KW-0472">Membrane</keyword>
<comment type="caution">
    <text evidence="2">The sequence shown here is derived from an EMBL/GenBank/DDBJ whole genome shotgun (WGS) entry which is preliminary data.</text>
</comment>
<feature type="non-terminal residue" evidence="2">
    <location>
        <position position="86"/>
    </location>
</feature>
<dbReference type="EMBL" id="BARU01013537">
    <property type="protein sequence ID" value="GAH37986.1"/>
    <property type="molecule type" value="Genomic_DNA"/>
</dbReference>
<organism evidence="2">
    <name type="scientific">marine sediment metagenome</name>
    <dbReference type="NCBI Taxonomy" id="412755"/>
    <lineage>
        <taxon>unclassified sequences</taxon>
        <taxon>metagenomes</taxon>
        <taxon>ecological metagenomes</taxon>
    </lineage>
</organism>
<name>X1EX93_9ZZZZ</name>
<evidence type="ECO:0000256" key="1">
    <source>
        <dbReference type="SAM" id="Phobius"/>
    </source>
</evidence>
<gene>
    <name evidence="2" type="ORF">S03H2_24388</name>
</gene>
<protein>
    <submittedName>
        <fullName evidence="2">Uncharacterized protein</fullName>
    </submittedName>
</protein>
<reference evidence="2" key="1">
    <citation type="journal article" date="2014" name="Front. Microbiol.">
        <title>High frequency of phylogenetically diverse reductive dehalogenase-homologous genes in deep subseafloor sedimentary metagenomes.</title>
        <authorList>
            <person name="Kawai M."/>
            <person name="Futagami T."/>
            <person name="Toyoda A."/>
            <person name="Takaki Y."/>
            <person name="Nishi S."/>
            <person name="Hori S."/>
            <person name="Arai W."/>
            <person name="Tsubouchi T."/>
            <person name="Morono Y."/>
            <person name="Uchiyama I."/>
            <person name="Ito T."/>
            <person name="Fujiyama A."/>
            <person name="Inagaki F."/>
            <person name="Takami H."/>
        </authorList>
    </citation>
    <scope>NUCLEOTIDE SEQUENCE</scope>
    <source>
        <strain evidence="2">Expedition CK06-06</strain>
    </source>
</reference>
<keyword evidence="1" id="KW-0812">Transmembrane</keyword>
<keyword evidence="1" id="KW-1133">Transmembrane helix</keyword>
<accession>X1EX93</accession>